<reference evidence="1" key="2">
    <citation type="journal article" date="2015" name="Data Brief">
        <title>Shoot transcriptome of the giant reed, Arundo donax.</title>
        <authorList>
            <person name="Barrero R.A."/>
            <person name="Guerrero F.D."/>
            <person name="Moolhuijzen P."/>
            <person name="Goolsby J.A."/>
            <person name="Tidwell J."/>
            <person name="Bellgard S.E."/>
            <person name="Bellgard M.I."/>
        </authorList>
    </citation>
    <scope>NUCLEOTIDE SEQUENCE</scope>
    <source>
        <tissue evidence="1">Shoot tissue taken approximately 20 cm above the soil surface</tissue>
    </source>
</reference>
<dbReference type="EMBL" id="GBRH01227625">
    <property type="protein sequence ID" value="JAD70270.1"/>
    <property type="molecule type" value="Transcribed_RNA"/>
</dbReference>
<name>A0A0A9CA41_ARUDO</name>
<evidence type="ECO:0000313" key="1">
    <source>
        <dbReference type="EMBL" id="JAD70270.1"/>
    </source>
</evidence>
<reference evidence="1" key="1">
    <citation type="submission" date="2014-09" db="EMBL/GenBank/DDBJ databases">
        <authorList>
            <person name="Magalhaes I.L.F."/>
            <person name="Oliveira U."/>
            <person name="Santos F.R."/>
            <person name="Vidigal T.H.D.A."/>
            <person name="Brescovit A.D."/>
            <person name="Santos A.J."/>
        </authorList>
    </citation>
    <scope>NUCLEOTIDE SEQUENCE</scope>
    <source>
        <tissue evidence="1">Shoot tissue taken approximately 20 cm above the soil surface</tissue>
    </source>
</reference>
<proteinExistence type="predicted"/>
<accession>A0A0A9CA41</accession>
<organism evidence="1">
    <name type="scientific">Arundo donax</name>
    <name type="common">Giant reed</name>
    <name type="synonym">Donax arundinaceus</name>
    <dbReference type="NCBI Taxonomy" id="35708"/>
    <lineage>
        <taxon>Eukaryota</taxon>
        <taxon>Viridiplantae</taxon>
        <taxon>Streptophyta</taxon>
        <taxon>Embryophyta</taxon>
        <taxon>Tracheophyta</taxon>
        <taxon>Spermatophyta</taxon>
        <taxon>Magnoliopsida</taxon>
        <taxon>Liliopsida</taxon>
        <taxon>Poales</taxon>
        <taxon>Poaceae</taxon>
        <taxon>PACMAD clade</taxon>
        <taxon>Arundinoideae</taxon>
        <taxon>Arundineae</taxon>
        <taxon>Arundo</taxon>
    </lineage>
</organism>
<protein>
    <submittedName>
        <fullName evidence="1">Uncharacterized protein</fullName>
    </submittedName>
</protein>
<sequence length="15" mass="1735">MGSRKFSNSESLTYQ</sequence>